<dbReference type="SUPFAM" id="SSF51126">
    <property type="entry name" value="Pectin lyase-like"/>
    <property type="match status" value="2"/>
</dbReference>
<dbReference type="InterPro" id="IPR039448">
    <property type="entry name" value="Beta_helix"/>
</dbReference>
<dbReference type="SMART" id="SM00710">
    <property type="entry name" value="PbH1"/>
    <property type="match status" value="14"/>
</dbReference>
<dbReference type="InterPro" id="IPR012334">
    <property type="entry name" value="Pectin_lyas_fold"/>
</dbReference>
<protein>
    <recommendedName>
        <fullName evidence="6">Right handed beta helix domain-containing protein</fullName>
    </recommendedName>
</protein>
<dbReference type="PANTHER" id="PTHR22990:SF15">
    <property type="entry name" value="F-BOX ONLY PROTEIN 10"/>
    <property type="match status" value="1"/>
</dbReference>
<keyword evidence="3" id="KW-0833">Ubl conjugation pathway</keyword>
<feature type="domain" description="Right handed beta helix" evidence="6">
    <location>
        <begin position="421"/>
        <end position="576"/>
    </location>
</feature>
<proteinExistence type="predicted"/>
<feature type="compositionally biased region" description="Acidic residues" evidence="4">
    <location>
        <begin position="583"/>
        <end position="625"/>
    </location>
</feature>
<dbReference type="NCBIfam" id="TIGR03804">
    <property type="entry name" value="para_beta_helix"/>
    <property type="match status" value="2"/>
</dbReference>
<evidence type="ECO:0000259" key="6">
    <source>
        <dbReference type="Pfam" id="PF13229"/>
    </source>
</evidence>
<feature type="region of interest" description="Disordered" evidence="4">
    <location>
        <begin position="575"/>
        <end position="625"/>
    </location>
</feature>
<reference evidence="7 8" key="1">
    <citation type="submission" date="2020-01" db="EMBL/GenBank/DDBJ databases">
        <title>Genome analysis of Anaerocolumna sp. CBA3638.</title>
        <authorList>
            <person name="Kim J."/>
            <person name="Roh S.W."/>
        </authorList>
    </citation>
    <scope>NUCLEOTIDE SEQUENCE [LARGE SCALE GENOMIC DNA]</scope>
    <source>
        <strain evidence="7 8">CBA3638</strain>
    </source>
</reference>
<sequence length="625" mass="68718">MNKKFFYCFILLTSVFLLFQQTKQAKAAGKEMVVSAEAGATSADLQKLLDYNKDGSYDLTVTIPAGTYDLRSELIIYSNTTINADPNAKLNKNHEKGSIITNDLSKDEGGYTTTENVTITGGIWDSVSISRMNKGTESFRFIHASNITIKDATICNVPNGSHLITFAGVKNSLVDNCKLYGYVGTMAKEAIQLDIVHDKTIVPSMQAASIKYDDLACDGIRITNCDIHDYPRAIGSHISIKGVFHKNIKITNNNLHNLREAAIKLYNYQNVEISNNTISNSSVGVLVYTYLSNQSAHYLPALKDTKKEPLPTNYNIVIKNNIFYHILQLKTGASYSWGEAIRTIGVASRPLYGVTIKNNTIADVERYGILMQQSPSCFVTDNTIKSTSNSGIYLINDCNYSEISGNKLVQSGNLKNSPAGGIGLSASSNVSVSNNTISSPAKDGIYLYNNSDTCSITNNTITQAKNNGIALYSECNESSIMNNIIKDYNKFGIYTSKINSIIVTSNEIYGKLGRSQDGIHLTGNNEATSNYALENNYIETTKRYGIFIDSALNCYVGSNTISNTAKNAVYVTDNSDGSGTIYDESEDIDDSEYIEDSEDSEYTEDSEDSTYEYEDIQTEDDMQAL</sequence>
<organism evidence="7 8">
    <name type="scientific">Anaerocolumna sedimenticola</name>
    <dbReference type="NCBI Taxonomy" id="2696063"/>
    <lineage>
        <taxon>Bacteria</taxon>
        <taxon>Bacillati</taxon>
        <taxon>Bacillota</taxon>
        <taxon>Clostridia</taxon>
        <taxon>Lachnospirales</taxon>
        <taxon>Lachnospiraceae</taxon>
        <taxon>Anaerocolumna</taxon>
    </lineage>
</organism>
<dbReference type="EMBL" id="CP048000">
    <property type="protein sequence ID" value="QHQ61648.1"/>
    <property type="molecule type" value="Genomic_DNA"/>
</dbReference>
<keyword evidence="5" id="KW-0732">Signal</keyword>
<dbReference type="RefSeq" id="WP_161838473.1">
    <property type="nucleotide sequence ID" value="NZ_CP048000.1"/>
</dbReference>
<dbReference type="Gene3D" id="2.160.20.10">
    <property type="entry name" value="Single-stranded right-handed beta-helix, Pectin lyase-like"/>
    <property type="match status" value="1"/>
</dbReference>
<dbReference type="InterPro" id="IPR022441">
    <property type="entry name" value="Para_beta_helix_rpt-2"/>
</dbReference>
<dbReference type="InterPro" id="IPR011050">
    <property type="entry name" value="Pectin_lyase_fold/virulence"/>
</dbReference>
<accession>A0A6P1TQE8</accession>
<dbReference type="AlphaFoldDB" id="A0A6P1TQE8"/>
<evidence type="ECO:0000313" key="7">
    <source>
        <dbReference type="EMBL" id="QHQ61648.1"/>
    </source>
</evidence>
<feature type="signal peptide" evidence="5">
    <location>
        <begin position="1"/>
        <end position="27"/>
    </location>
</feature>
<evidence type="ECO:0000256" key="5">
    <source>
        <dbReference type="SAM" id="SignalP"/>
    </source>
</evidence>
<evidence type="ECO:0000256" key="1">
    <source>
        <dbReference type="ARBA" id="ARBA00004906"/>
    </source>
</evidence>
<name>A0A6P1TQE8_9FIRM</name>
<dbReference type="Proteomes" id="UP000464314">
    <property type="component" value="Chromosome"/>
</dbReference>
<evidence type="ECO:0000256" key="4">
    <source>
        <dbReference type="SAM" id="MobiDB-lite"/>
    </source>
</evidence>
<evidence type="ECO:0000313" key="8">
    <source>
        <dbReference type="Proteomes" id="UP000464314"/>
    </source>
</evidence>
<evidence type="ECO:0000256" key="3">
    <source>
        <dbReference type="ARBA" id="ARBA00022786"/>
    </source>
</evidence>
<dbReference type="InterPro" id="IPR006626">
    <property type="entry name" value="PbH1"/>
</dbReference>
<dbReference type="InterPro" id="IPR051550">
    <property type="entry name" value="SCF-Subunits/Alg-Epimerases"/>
</dbReference>
<keyword evidence="2" id="KW-0677">Repeat</keyword>
<gene>
    <name evidence="7" type="ORF">Ana3638_13415</name>
</gene>
<feature type="chain" id="PRO_5026882987" description="Right handed beta helix domain-containing protein" evidence="5">
    <location>
        <begin position="28"/>
        <end position="625"/>
    </location>
</feature>
<evidence type="ECO:0000256" key="2">
    <source>
        <dbReference type="ARBA" id="ARBA00022737"/>
    </source>
</evidence>
<dbReference type="KEGG" id="anr:Ana3638_13415"/>
<comment type="pathway">
    <text evidence="1">Protein modification; protein ubiquitination.</text>
</comment>
<dbReference type="PANTHER" id="PTHR22990">
    <property type="entry name" value="F-BOX ONLY PROTEIN"/>
    <property type="match status" value="1"/>
</dbReference>
<dbReference type="Pfam" id="PF13229">
    <property type="entry name" value="Beta_helix"/>
    <property type="match status" value="2"/>
</dbReference>
<keyword evidence="8" id="KW-1185">Reference proteome</keyword>
<feature type="domain" description="Right handed beta helix" evidence="6">
    <location>
        <begin position="217"/>
        <end position="326"/>
    </location>
</feature>